<dbReference type="Proteomes" id="UP000199611">
    <property type="component" value="Unassembled WGS sequence"/>
</dbReference>
<feature type="binding site" evidence="15">
    <location>
        <position position="170"/>
    </location>
    <ligand>
        <name>substrate</name>
    </ligand>
</feature>
<feature type="binding site" evidence="15">
    <location>
        <position position="172"/>
    </location>
    <ligand>
        <name>NADP(+)</name>
        <dbReference type="ChEBI" id="CHEBI:58349"/>
    </ligand>
</feature>
<evidence type="ECO:0000256" key="16">
    <source>
        <dbReference type="PIRSR" id="PIRSR006769-3"/>
    </source>
</evidence>
<evidence type="ECO:0000256" key="11">
    <source>
        <dbReference type="ARBA" id="ARBA00023002"/>
    </source>
</evidence>
<evidence type="ECO:0000256" key="5">
    <source>
        <dbReference type="ARBA" id="ARBA00007417"/>
    </source>
</evidence>
<evidence type="ECO:0000256" key="14">
    <source>
        <dbReference type="PIRSR" id="PIRSR006769-1"/>
    </source>
</evidence>
<evidence type="ECO:0000256" key="2">
    <source>
        <dbReference type="ARBA" id="ARBA00004882"/>
    </source>
</evidence>
<comment type="pathway">
    <text evidence="3 13">Cofactor biosynthesis; riboflavin biosynthesis; 5-amino-6-(D-ribitylamino)uracil from GTP: step 3/4.</text>
</comment>
<accession>A0A1I4RIY2</accession>
<dbReference type="OrthoDB" id="9800865at2"/>
<dbReference type="PROSITE" id="PS00903">
    <property type="entry name" value="CYT_DCMP_DEAMINASES_1"/>
    <property type="match status" value="1"/>
</dbReference>
<dbReference type="InterPro" id="IPR002125">
    <property type="entry name" value="CMP_dCMP_dom"/>
</dbReference>
<reference evidence="18 19" key="1">
    <citation type="submission" date="2016-10" db="EMBL/GenBank/DDBJ databases">
        <authorList>
            <person name="de Groot N.N."/>
        </authorList>
    </citation>
    <scope>NUCLEOTIDE SEQUENCE [LARGE SCALE GENOMIC DNA]</scope>
    <source>
        <strain evidence="18 19">DSM 9990</strain>
    </source>
</reference>
<dbReference type="EMBL" id="FOUU01000001">
    <property type="protein sequence ID" value="SFM52211.1"/>
    <property type="molecule type" value="Genomic_DNA"/>
</dbReference>
<dbReference type="PROSITE" id="PS51747">
    <property type="entry name" value="CYT_DCMP_DEAMINASES_2"/>
    <property type="match status" value="1"/>
</dbReference>
<evidence type="ECO:0000256" key="7">
    <source>
        <dbReference type="ARBA" id="ARBA00022723"/>
    </source>
</evidence>
<dbReference type="CDD" id="cd01284">
    <property type="entry name" value="Riboflavin_deaminase-reductase"/>
    <property type="match status" value="1"/>
</dbReference>
<dbReference type="GO" id="GO:0008270">
    <property type="term" value="F:zinc ion binding"/>
    <property type="evidence" value="ECO:0007669"/>
    <property type="project" value="InterPro"/>
</dbReference>
<feature type="binding site" evidence="15">
    <location>
        <position position="296"/>
    </location>
    <ligand>
        <name>substrate</name>
    </ligand>
</feature>
<evidence type="ECO:0000256" key="12">
    <source>
        <dbReference type="ARBA" id="ARBA00023268"/>
    </source>
</evidence>
<keyword evidence="7 13" id="KW-0479">Metal-binding</keyword>
<dbReference type="STRING" id="39841.SAMN05660836_00645"/>
<gene>
    <name evidence="18" type="ORF">SAMN05660836_00645</name>
</gene>
<dbReference type="NCBIfam" id="TIGR00326">
    <property type="entry name" value="eubact_ribD"/>
    <property type="match status" value="1"/>
</dbReference>
<dbReference type="GO" id="GO:0008703">
    <property type="term" value="F:5-amino-6-(5-phosphoribosylamino)uracil reductase activity"/>
    <property type="evidence" value="ECO:0007669"/>
    <property type="project" value="UniProtKB-EC"/>
</dbReference>
<keyword evidence="9 13" id="KW-0862">Zinc</keyword>
<dbReference type="GO" id="GO:0050661">
    <property type="term" value="F:NADP binding"/>
    <property type="evidence" value="ECO:0007669"/>
    <property type="project" value="InterPro"/>
</dbReference>
<comment type="cofactor">
    <cofactor evidence="13 16">
        <name>Zn(2+)</name>
        <dbReference type="ChEBI" id="CHEBI:29105"/>
    </cofactor>
    <text evidence="13 16">Binds 1 zinc ion.</text>
</comment>
<evidence type="ECO:0000256" key="8">
    <source>
        <dbReference type="ARBA" id="ARBA00022801"/>
    </source>
</evidence>
<feature type="binding site" evidence="15">
    <location>
        <position position="156"/>
    </location>
    <ligand>
        <name>NADP(+)</name>
        <dbReference type="ChEBI" id="CHEBI:58349"/>
    </ligand>
</feature>
<dbReference type="EC" id="1.1.1.193" evidence="13"/>
<dbReference type="InterPro" id="IPR024072">
    <property type="entry name" value="DHFR-like_dom_sf"/>
</dbReference>
<dbReference type="Pfam" id="PF00383">
    <property type="entry name" value="dCMP_cyt_deam_1"/>
    <property type="match status" value="1"/>
</dbReference>
<feature type="binding site" evidence="15">
    <location>
        <position position="224"/>
    </location>
    <ligand>
        <name>NADP(+)</name>
        <dbReference type="ChEBI" id="CHEBI:58349"/>
    </ligand>
</feature>
<comment type="catalytic activity">
    <reaction evidence="13">
        <text>5-amino-6-(5-phospho-D-ribitylamino)uracil + NADP(+) = 5-amino-6-(5-phospho-D-ribosylamino)uracil + NADPH + H(+)</text>
        <dbReference type="Rhea" id="RHEA:17845"/>
        <dbReference type="ChEBI" id="CHEBI:15378"/>
        <dbReference type="ChEBI" id="CHEBI:57783"/>
        <dbReference type="ChEBI" id="CHEBI:58349"/>
        <dbReference type="ChEBI" id="CHEBI:58421"/>
        <dbReference type="ChEBI" id="CHEBI:58453"/>
        <dbReference type="EC" id="1.1.1.193"/>
    </reaction>
</comment>
<evidence type="ECO:0000256" key="4">
    <source>
        <dbReference type="ARBA" id="ARBA00005259"/>
    </source>
</evidence>
<evidence type="ECO:0000256" key="10">
    <source>
        <dbReference type="ARBA" id="ARBA00022857"/>
    </source>
</evidence>
<dbReference type="SUPFAM" id="SSF53927">
    <property type="entry name" value="Cytidine deaminase-like"/>
    <property type="match status" value="1"/>
</dbReference>
<feature type="binding site" evidence="16">
    <location>
        <position position="87"/>
    </location>
    <ligand>
        <name>Zn(2+)</name>
        <dbReference type="ChEBI" id="CHEBI:29105"/>
        <note>catalytic</note>
    </ligand>
</feature>
<feature type="binding site" evidence="15">
    <location>
        <begin position="298"/>
        <end position="304"/>
    </location>
    <ligand>
        <name>NADP(+)</name>
        <dbReference type="ChEBI" id="CHEBI:58349"/>
    </ligand>
</feature>
<proteinExistence type="inferred from homology"/>
<dbReference type="GO" id="GO:0008835">
    <property type="term" value="F:diaminohydroxyphosphoribosylaminopyrimidine deaminase activity"/>
    <property type="evidence" value="ECO:0007669"/>
    <property type="project" value="UniProtKB-EC"/>
</dbReference>
<dbReference type="InterPro" id="IPR016193">
    <property type="entry name" value="Cytidine_deaminase-like"/>
</dbReference>
<sequence length="377" mass="41335">MVQDADELFMKEAIRLARKAQGKTGPNPCVGAVLVKNGKIVGRGYHKAAGTPHAEINAIKDAGGEAKGATLYVTLEPCNHFGKTPPCTHAIVNAGIGRVVIGMRDPNPVAGGGKEYLESRGIAVTSGICERDCRKLNQPFIKWVTTGKPYVIVKIALTLDGKIATRTGHSRWVTNSTSRFTVHRLRSEVDAVLVGIGTVLADGPRLTARLGRKSRQPVRVILDSHLRFPIESPTLSVEKGGPLWIYCGRSVDRNRKLELETRGVRVVQVQDQAAGVKLGEVLQDLGKHSLQSLLVEGGSGVFRSFFSENLVDEVWLFYATKLIGDDEAVPGIPGWRECFFMDDAVRLYDINVKIMSPKEENETTDVLIKGRLRKELY</sequence>
<feature type="active site" description="Proton donor" evidence="14">
    <location>
        <position position="55"/>
    </location>
</feature>
<feature type="domain" description="CMP/dCMP-type deaminase" evidence="17">
    <location>
        <begin position="4"/>
        <end position="124"/>
    </location>
</feature>
<comment type="similarity">
    <text evidence="5 13">In the C-terminal section; belongs to the HTP reductase family.</text>
</comment>
<keyword evidence="8 13" id="KW-0378">Hydrolase</keyword>
<dbReference type="UniPathway" id="UPA00275">
    <property type="reaction ID" value="UER00401"/>
</dbReference>
<comment type="catalytic activity">
    <reaction evidence="13">
        <text>2,5-diamino-6-hydroxy-4-(5-phosphoribosylamino)-pyrimidine + H2O + H(+) = 5-amino-6-(5-phospho-D-ribosylamino)uracil + NH4(+)</text>
        <dbReference type="Rhea" id="RHEA:21868"/>
        <dbReference type="ChEBI" id="CHEBI:15377"/>
        <dbReference type="ChEBI" id="CHEBI:15378"/>
        <dbReference type="ChEBI" id="CHEBI:28938"/>
        <dbReference type="ChEBI" id="CHEBI:58453"/>
        <dbReference type="ChEBI" id="CHEBI:58614"/>
        <dbReference type="EC" id="3.5.4.26"/>
    </reaction>
</comment>
<keyword evidence="11 13" id="KW-0560">Oxidoreductase</keyword>
<comment type="pathway">
    <text evidence="2 13">Cofactor biosynthesis; riboflavin biosynthesis; 5-amino-6-(D-ribitylamino)uracil from GTP: step 2/4.</text>
</comment>
<feature type="binding site" evidence="15">
    <location>
        <position position="206"/>
    </location>
    <ligand>
        <name>substrate</name>
    </ligand>
</feature>
<dbReference type="PANTHER" id="PTHR38011:SF7">
    <property type="entry name" value="2,5-DIAMINO-6-RIBOSYLAMINO-4(3H)-PYRIMIDINONE 5'-PHOSPHATE REDUCTASE"/>
    <property type="match status" value="1"/>
</dbReference>
<keyword evidence="6 13" id="KW-0686">Riboflavin biosynthesis</keyword>
<evidence type="ECO:0000313" key="19">
    <source>
        <dbReference type="Proteomes" id="UP000199611"/>
    </source>
</evidence>
<dbReference type="NCBIfam" id="TIGR00227">
    <property type="entry name" value="ribD_Cterm"/>
    <property type="match status" value="1"/>
</dbReference>
<dbReference type="EC" id="3.5.4.26" evidence="13"/>
<dbReference type="InterPro" id="IPR016192">
    <property type="entry name" value="APOBEC/CMP_deaminase_Zn-bd"/>
</dbReference>
<dbReference type="InterPro" id="IPR011549">
    <property type="entry name" value="RibD_C"/>
</dbReference>
<evidence type="ECO:0000256" key="1">
    <source>
        <dbReference type="ARBA" id="ARBA00002151"/>
    </source>
</evidence>
<dbReference type="RefSeq" id="WP_093393416.1">
    <property type="nucleotide sequence ID" value="NZ_FOUU01000001.1"/>
</dbReference>
<feature type="binding site" evidence="15">
    <location>
        <position position="209"/>
    </location>
    <ligand>
        <name>substrate</name>
    </ligand>
</feature>
<comment type="function">
    <text evidence="1 13">Converts 2,5-diamino-6-(ribosylamino)-4(3h)-pyrimidinone 5'-phosphate into 5-amino-6-(ribosylamino)-2,4(1h,3h)-pyrimidinedione 5'-phosphate.</text>
</comment>
<keyword evidence="19" id="KW-1185">Reference proteome</keyword>
<keyword evidence="12" id="KW-0511">Multifunctional enzyme</keyword>
<dbReference type="InterPro" id="IPR002734">
    <property type="entry name" value="RibDG_C"/>
</dbReference>
<name>A0A1I4RIY2_9BACT</name>
<feature type="binding site" evidence="16">
    <location>
        <position position="78"/>
    </location>
    <ligand>
        <name>Zn(2+)</name>
        <dbReference type="ChEBI" id="CHEBI:29105"/>
        <note>catalytic</note>
    </ligand>
</feature>
<keyword evidence="10 13" id="KW-0521">NADP</keyword>
<evidence type="ECO:0000256" key="13">
    <source>
        <dbReference type="PIRNR" id="PIRNR006769"/>
    </source>
</evidence>
<evidence type="ECO:0000256" key="15">
    <source>
        <dbReference type="PIRSR" id="PIRSR006769-2"/>
    </source>
</evidence>
<feature type="binding site" evidence="15">
    <location>
        <position position="198"/>
    </location>
    <ligand>
        <name>NADP(+)</name>
        <dbReference type="ChEBI" id="CHEBI:58349"/>
    </ligand>
</feature>
<organism evidence="18 19">
    <name type="scientific">Thermodesulforhabdus norvegica</name>
    <dbReference type="NCBI Taxonomy" id="39841"/>
    <lineage>
        <taxon>Bacteria</taxon>
        <taxon>Pseudomonadati</taxon>
        <taxon>Thermodesulfobacteriota</taxon>
        <taxon>Syntrophobacteria</taxon>
        <taxon>Syntrophobacterales</taxon>
        <taxon>Thermodesulforhabdaceae</taxon>
        <taxon>Thermodesulforhabdus</taxon>
    </lineage>
</organism>
<protein>
    <recommendedName>
        <fullName evidence="13">Riboflavin biosynthesis protein RibD</fullName>
    </recommendedName>
    <domain>
        <recommendedName>
            <fullName evidence="13">Diaminohydroxyphosphoribosylaminopyrimidine deaminase</fullName>
            <shortName evidence="13">DRAP deaminase</shortName>
            <ecNumber evidence="13">3.5.4.26</ecNumber>
        </recommendedName>
        <alternativeName>
            <fullName evidence="13">Riboflavin-specific deaminase</fullName>
        </alternativeName>
    </domain>
    <domain>
        <recommendedName>
            <fullName evidence="13">5-amino-6-(5-phosphoribosylamino)uracil reductase</fullName>
            <ecNumber evidence="13">1.1.1.193</ecNumber>
        </recommendedName>
        <alternativeName>
            <fullName evidence="13">HTP reductase</fullName>
        </alternativeName>
    </domain>
</protein>
<evidence type="ECO:0000256" key="3">
    <source>
        <dbReference type="ARBA" id="ARBA00004910"/>
    </source>
</evidence>
<evidence type="ECO:0000259" key="17">
    <source>
        <dbReference type="PROSITE" id="PS51747"/>
    </source>
</evidence>
<comment type="similarity">
    <text evidence="4 13">In the N-terminal section; belongs to the cytidine and deoxycytidylate deaminase family.</text>
</comment>
<dbReference type="AlphaFoldDB" id="A0A1I4RIY2"/>
<feature type="binding site" evidence="15">
    <location>
        <position position="202"/>
    </location>
    <ligand>
        <name>NADP(+)</name>
        <dbReference type="ChEBI" id="CHEBI:58349"/>
    </ligand>
</feature>
<dbReference type="FunFam" id="3.40.140.10:FF:000025">
    <property type="entry name" value="Riboflavin biosynthesis protein RibD"/>
    <property type="match status" value="1"/>
</dbReference>
<evidence type="ECO:0000256" key="9">
    <source>
        <dbReference type="ARBA" id="ARBA00022833"/>
    </source>
</evidence>
<feature type="binding site" evidence="16">
    <location>
        <position position="53"/>
    </location>
    <ligand>
        <name>Zn(2+)</name>
        <dbReference type="ChEBI" id="CHEBI:29105"/>
        <note>catalytic</note>
    </ligand>
</feature>
<dbReference type="PIRSF" id="PIRSF006769">
    <property type="entry name" value="RibD"/>
    <property type="match status" value="1"/>
</dbReference>
<dbReference type="Gene3D" id="3.40.140.10">
    <property type="entry name" value="Cytidine Deaminase, domain 2"/>
    <property type="match status" value="1"/>
</dbReference>
<dbReference type="SUPFAM" id="SSF53597">
    <property type="entry name" value="Dihydrofolate reductase-like"/>
    <property type="match status" value="1"/>
</dbReference>
<feature type="binding site" evidence="15">
    <location>
        <position position="186"/>
    </location>
    <ligand>
        <name>substrate</name>
    </ligand>
</feature>
<dbReference type="GO" id="GO:0009231">
    <property type="term" value="P:riboflavin biosynthetic process"/>
    <property type="evidence" value="ECO:0007669"/>
    <property type="project" value="UniProtKB-UniPathway"/>
</dbReference>
<evidence type="ECO:0000313" key="18">
    <source>
        <dbReference type="EMBL" id="SFM52211.1"/>
    </source>
</evidence>
<dbReference type="Pfam" id="PF01872">
    <property type="entry name" value="RibD_C"/>
    <property type="match status" value="1"/>
</dbReference>
<dbReference type="PANTHER" id="PTHR38011">
    <property type="entry name" value="DIHYDROFOLATE REDUCTASE FAMILY PROTEIN (AFU_ORTHOLOGUE AFUA_8G06820)"/>
    <property type="match status" value="1"/>
</dbReference>
<dbReference type="InterPro" id="IPR050765">
    <property type="entry name" value="Riboflavin_Biosynth_HTPR"/>
</dbReference>
<evidence type="ECO:0000256" key="6">
    <source>
        <dbReference type="ARBA" id="ARBA00022619"/>
    </source>
</evidence>
<dbReference type="InterPro" id="IPR004794">
    <property type="entry name" value="Eubact_RibD"/>
</dbReference>
<dbReference type="Gene3D" id="3.40.430.10">
    <property type="entry name" value="Dihydrofolate Reductase, subunit A"/>
    <property type="match status" value="1"/>
</dbReference>